<evidence type="ECO:0000313" key="2">
    <source>
        <dbReference type="EMBL" id="VCW72527.1"/>
    </source>
</evidence>
<sequence>MEFSSAQRGAWRKLDFSIRRQGGLFPRKAERSSPKPRSFGQGLLPLRRSKLTEGEKDRPVGDPASILVPLWREV</sequence>
<reference evidence="2 3" key="1">
    <citation type="submission" date="2018-10" db="EMBL/GenBank/DDBJ databases">
        <authorList>
            <person name="Ekblom R."/>
            <person name="Jareborg N."/>
        </authorList>
    </citation>
    <scope>NUCLEOTIDE SEQUENCE [LARGE SCALE GENOMIC DNA]</scope>
    <source>
        <tissue evidence="2">Muscle</tissue>
    </source>
</reference>
<protein>
    <submittedName>
        <fullName evidence="2">Uncharacterized protein</fullName>
    </submittedName>
</protein>
<name>A0A9X9LLB5_GULGU</name>
<accession>A0A9X9LLB5</accession>
<dbReference type="EMBL" id="CYRY02006659">
    <property type="protein sequence ID" value="VCW72527.1"/>
    <property type="molecule type" value="Genomic_DNA"/>
</dbReference>
<evidence type="ECO:0000313" key="3">
    <source>
        <dbReference type="Proteomes" id="UP000269945"/>
    </source>
</evidence>
<dbReference type="AlphaFoldDB" id="A0A9X9LLB5"/>
<comment type="caution">
    <text evidence="2">The sequence shown here is derived from an EMBL/GenBank/DDBJ whole genome shotgun (WGS) entry which is preliminary data.</text>
</comment>
<evidence type="ECO:0000256" key="1">
    <source>
        <dbReference type="SAM" id="MobiDB-lite"/>
    </source>
</evidence>
<dbReference type="Proteomes" id="UP000269945">
    <property type="component" value="Unassembled WGS sequence"/>
</dbReference>
<feature type="region of interest" description="Disordered" evidence="1">
    <location>
        <begin position="25"/>
        <end position="62"/>
    </location>
</feature>
<proteinExistence type="predicted"/>
<organism evidence="2 3">
    <name type="scientific">Gulo gulo</name>
    <name type="common">Wolverine</name>
    <name type="synonym">Gluton</name>
    <dbReference type="NCBI Taxonomy" id="48420"/>
    <lineage>
        <taxon>Eukaryota</taxon>
        <taxon>Metazoa</taxon>
        <taxon>Chordata</taxon>
        <taxon>Craniata</taxon>
        <taxon>Vertebrata</taxon>
        <taxon>Euteleostomi</taxon>
        <taxon>Mammalia</taxon>
        <taxon>Eutheria</taxon>
        <taxon>Laurasiatheria</taxon>
        <taxon>Carnivora</taxon>
        <taxon>Caniformia</taxon>
        <taxon>Musteloidea</taxon>
        <taxon>Mustelidae</taxon>
        <taxon>Guloninae</taxon>
        <taxon>Gulo</taxon>
    </lineage>
</organism>
<keyword evidence="3" id="KW-1185">Reference proteome</keyword>
<feature type="compositionally biased region" description="Basic and acidic residues" evidence="1">
    <location>
        <begin position="50"/>
        <end position="60"/>
    </location>
</feature>
<gene>
    <name evidence="2" type="ORF">BN2614_LOCUS2</name>
</gene>